<reference evidence="5" key="2">
    <citation type="journal article" date="2021" name="Microbiome">
        <title>Successional dynamics and alternative stable states in a saline activated sludge microbial community over 9 years.</title>
        <authorList>
            <person name="Wang Y."/>
            <person name="Ye J."/>
            <person name="Ju F."/>
            <person name="Liu L."/>
            <person name="Boyd J.A."/>
            <person name="Deng Y."/>
            <person name="Parks D.H."/>
            <person name="Jiang X."/>
            <person name="Yin X."/>
            <person name="Woodcroft B.J."/>
            <person name="Tyson G.W."/>
            <person name="Hugenholtz P."/>
            <person name="Polz M.F."/>
            <person name="Zhang T."/>
        </authorList>
    </citation>
    <scope>NUCLEOTIDE SEQUENCE</scope>
    <source>
        <strain evidence="5">HKST-UBA13</strain>
    </source>
</reference>
<evidence type="ECO:0000256" key="4">
    <source>
        <dbReference type="ARBA" id="ARBA00035135"/>
    </source>
</evidence>
<protein>
    <recommendedName>
        <fullName evidence="4">Small ribosomal subunit protein bS21</fullName>
    </recommendedName>
</protein>
<reference evidence="5" key="1">
    <citation type="submission" date="2020-04" db="EMBL/GenBank/DDBJ databases">
        <authorList>
            <person name="Zhang T."/>
        </authorList>
    </citation>
    <scope>NUCLEOTIDE SEQUENCE</scope>
    <source>
        <strain evidence="5">HKST-UBA13</strain>
    </source>
</reference>
<gene>
    <name evidence="5" type="primary">rpsU</name>
    <name evidence="5" type="ORF">KC678_04660</name>
</gene>
<keyword evidence="3" id="KW-0687">Ribonucleoprotein</keyword>
<dbReference type="GO" id="GO:0006412">
    <property type="term" value="P:translation"/>
    <property type="evidence" value="ECO:0007669"/>
    <property type="project" value="InterPro"/>
</dbReference>
<dbReference type="Pfam" id="PF01165">
    <property type="entry name" value="Ribosomal_S21"/>
    <property type="match status" value="1"/>
</dbReference>
<dbReference type="Proteomes" id="UP000775877">
    <property type="component" value="Unassembled WGS sequence"/>
</dbReference>
<dbReference type="AlphaFoldDB" id="A0A955L249"/>
<dbReference type="GO" id="GO:0003735">
    <property type="term" value="F:structural constituent of ribosome"/>
    <property type="evidence" value="ECO:0007669"/>
    <property type="project" value="InterPro"/>
</dbReference>
<keyword evidence="2 5" id="KW-0689">Ribosomal protein</keyword>
<evidence type="ECO:0000256" key="2">
    <source>
        <dbReference type="ARBA" id="ARBA00022980"/>
    </source>
</evidence>
<comment type="similarity">
    <text evidence="1">Belongs to the bacterial ribosomal protein bS21 family.</text>
</comment>
<dbReference type="GO" id="GO:1990904">
    <property type="term" value="C:ribonucleoprotein complex"/>
    <property type="evidence" value="ECO:0007669"/>
    <property type="project" value="UniProtKB-KW"/>
</dbReference>
<proteinExistence type="inferred from homology"/>
<organism evidence="5 6">
    <name type="scientific">Candidatus Dojkabacteria bacterium</name>
    <dbReference type="NCBI Taxonomy" id="2099670"/>
    <lineage>
        <taxon>Bacteria</taxon>
        <taxon>Candidatus Dojkabacteria</taxon>
    </lineage>
</organism>
<dbReference type="NCBIfam" id="TIGR00030">
    <property type="entry name" value="S21p"/>
    <property type="match status" value="1"/>
</dbReference>
<evidence type="ECO:0000256" key="3">
    <source>
        <dbReference type="ARBA" id="ARBA00023274"/>
    </source>
</evidence>
<dbReference type="GO" id="GO:0005840">
    <property type="term" value="C:ribosome"/>
    <property type="evidence" value="ECO:0007669"/>
    <property type="project" value="UniProtKB-KW"/>
</dbReference>
<name>A0A955L249_9BACT</name>
<evidence type="ECO:0000313" key="5">
    <source>
        <dbReference type="EMBL" id="MCA9381532.1"/>
    </source>
</evidence>
<dbReference type="EMBL" id="JAGQLJ010000125">
    <property type="protein sequence ID" value="MCA9381532.1"/>
    <property type="molecule type" value="Genomic_DNA"/>
</dbReference>
<evidence type="ECO:0000313" key="6">
    <source>
        <dbReference type="Proteomes" id="UP000775877"/>
    </source>
</evidence>
<comment type="caution">
    <text evidence="5">The sequence shown here is derived from an EMBL/GenBank/DDBJ whole genome shotgun (WGS) entry which is preliminary data.</text>
</comment>
<sequence>MSVIVNNKMPIDLALRLLWREATREGIIQTLKDKRYFVPKTAKKHAVKKVYIKMKKRRRAAARRSN</sequence>
<evidence type="ECO:0000256" key="1">
    <source>
        <dbReference type="ARBA" id="ARBA00006640"/>
    </source>
</evidence>
<dbReference type="InterPro" id="IPR001911">
    <property type="entry name" value="Ribosomal_bS21"/>
</dbReference>
<accession>A0A955L249</accession>